<name>A0A176W080_MARPO</name>
<feature type="region of interest" description="Disordered" evidence="1">
    <location>
        <begin position="588"/>
        <end position="613"/>
    </location>
</feature>
<evidence type="ECO:0000313" key="2">
    <source>
        <dbReference type="EMBL" id="OAE26474.1"/>
    </source>
</evidence>
<dbReference type="AlphaFoldDB" id="A0A176W080"/>
<evidence type="ECO:0000256" key="1">
    <source>
        <dbReference type="SAM" id="MobiDB-lite"/>
    </source>
</evidence>
<dbReference type="Proteomes" id="UP000077202">
    <property type="component" value="Unassembled WGS sequence"/>
</dbReference>
<gene>
    <name evidence="2" type="ORF">AXG93_815s1370</name>
</gene>
<evidence type="ECO:0000313" key="3">
    <source>
        <dbReference type="Proteomes" id="UP000077202"/>
    </source>
</evidence>
<dbReference type="EMBL" id="LVLJ01002167">
    <property type="protein sequence ID" value="OAE26474.1"/>
    <property type="molecule type" value="Genomic_DNA"/>
</dbReference>
<accession>A0A176W080</accession>
<dbReference type="PANTHER" id="PTHR35754:SF2">
    <property type="entry name" value="ATP SYNTHASE SUBUNIT B"/>
    <property type="match status" value="1"/>
</dbReference>
<feature type="compositionally biased region" description="Basic and acidic residues" evidence="1">
    <location>
        <begin position="33"/>
        <end position="44"/>
    </location>
</feature>
<comment type="caution">
    <text evidence="2">The sequence shown here is derived from an EMBL/GenBank/DDBJ whole genome shotgun (WGS) entry which is preliminary data.</text>
</comment>
<feature type="compositionally biased region" description="Basic and acidic residues" evidence="1">
    <location>
        <begin position="604"/>
        <end position="613"/>
    </location>
</feature>
<proteinExistence type="predicted"/>
<reference evidence="2" key="1">
    <citation type="submission" date="2016-03" db="EMBL/GenBank/DDBJ databases">
        <title>Mechanisms controlling the formation of the plant cell surface in tip-growing cells are functionally conserved among land plants.</title>
        <authorList>
            <person name="Honkanen S."/>
            <person name="Jones V.A."/>
            <person name="Morieri G."/>
            <person name="Champion C."/>
            <person name="Hetherington A.J."/>
            <person name="Kelly S."/>
            <person name="Saint-Marcoux D."/>
            <person name="Proust H."/>
            <person name="Prescott H."/>
            <person name="Dolan L."/>
        </authorList>
    </citation>
    <scope>NUCLEOTIDE SEQUENCE [LARGE SCALE GENOMIC DNA]</scope>
    <source>
        <tissue evidence="2">Whole gametophyte</tissue>
    </source>
</reference>
<feature type="region of interest" description="Disordered" evidence="1">
    <location>
        <begin position="1"/>
        <end position="55"/>
    </location>
</feature>
<keyword evidence="3" id="KW-1185">Reference proteome</keyword>
<organism evidence="2 3">
    <name type="scientific">Marchantia polymorpha subsp. ruderalis</name>
    <dbReference type="NCBI Taxonomy" id="1480154"/>
    <lineage>
        <taxon>Eukaryota</taxon>
        <taxon>Viridiplantae</taxon>
        <taxon>Streptophyta</taxon>
        <taxon>Embryophyta</taxon>
        <taxon>Marchantiophyta</taxon>
        <taxon>Marchantiopsida</taxon>
        <taxon>Marchantiidae</taxon>
        <taxon>Marchantiales</taxon>
        <taxon>Marchantiaceae</taxon>
        <taxon>Marchantia</taxon>
    </lineage>
</organism>
<protein>
    <submittedName>
        <fullName evidence="2">Uncharacterized protein</fullName>
    </submittedName>
</protein>
<feature type="region of interest" description="Disordered" evidence="1">
    <location>
        <begin position="183"/>
        <end position="205"/>
    </location>
</feature>
<feature type="compositionally biased region" description="Polar residues" evidence="1">
    <location>
        <begin position="1"/>
        <end position="14"/>
    </location>
</feature>
<dbReference type="PANTHER" id="PTHR35754">
    <property type="entry name" value="ATP SYNTHASE SUBUNIT B"/>
    <property type="match status" value="1"/>
</dbReference>
<sequence>MLTTTCREYLSSSTEGGGPTGFVVLSSTGRQDGSWERASEEGKEGGTQSEPAANALGLERRRAGVAVGALREQQQQEKKTMETLSRLQSVQATLELMQEHSLLADGGGSSDLFVADFLLFLKQNCNDAKDILQRCVTLLSFLPEISFHFLQDLLGGEVPPPEDEINYYRVEIPQIEGDEIENFSSPAAAGKPRAGKDRADKAPMAADGRPAGGLLKAAPAVGLKAMEKARSTLEDFCRSYFMFHDMDARDPAHVFKFLPILQFVESYIYDLDESNEDELHRSVQFVARGALERSFSLRSVDEPRETAHLFTGESSSGSAAYFQSCSDEELEAHDGELDGLRSGVDPLGELRDVLSSRGLMTDRIEAELRDGVEYWKLERKLCGLVTMGRKVNMQDVFKTIELKSFDFRILNNLLYSLTHRMVDETHMEFLRVAEFLVEIADDLFDYEDDVRKNSFNVLRMLVYACGPTEAPAVLANFISTKEREYQRLLDKLEPGLAERFQERCKEAAKEGGFKETSKSGSWGAWTIPPLIVDEVAFRAHSSCESAPYIRETVFFLTFLDRNEKVVRLFLRERSASACLNHSRAKRTATAPALAPMSPPYKSGKAVDKNGKDS</sequence>